<gene>
    <name evidence="4" type="ORF">OGX73_13685</name>
</gene>
<dbReference type="Pfam" id="PF13333">
    <property type="entry name" value="rve_2"/>
    <property type="match status" value="1"/>
</dbReference>
<dbReference type="PANTHER" id="PTHR46889">
    <property type="entry name" value="TRANSPOSASE INSF FOR INSERTION SEQUENCE IS3B-RELATED"/>
    <property type="match status" value="1"/>
</dbReference>
<evidence type="ECO:0000259" key="3">
    <source>
        <dbReference type="PROSITE" id="PS50994"/>
    </source>
</evidence>
<dbReference type="GO" id="GO:0006313">
    <property type="term" value="P:DNA transposition"/>
    <property type="evidence" value="ECO:0007669"/>
    <property type="project" value="InterPro"/>
</dbReference>
<feature type="domain" description="Integrase catalytic" evidence="3">
    <location>
        <begin position="216"/>
        <end position="379"/>
    </location>
</feature>
<dbReference type="GO" id="GO:0003677">
    <property type="term" value="F:DNA binding"/>
    <property type="evidence" value="ECO:0007669"/>
    <property type="project" value="InterPro"/>
</dbReference>
<dbReference type="InterPro" id="IPR001584">
    <property type="entry name" value="Integrase_cat-core"/>
</dbReference>
<accession>A0AAW6UI49</accession>
<dbReference type="SUPFAM" id="SSF46689">
    <property type="entry name" value="Homeodomain-like"/>
    <property type="match status" value="1"/>
</dbReference>
<dbReference type="InterPro" id="IPR036397">
    <property type="entry name" value="RNaseH_sf"/>
</dbReference>
<dbReference type="AlphaFoldDB" id="A0AAW6UI49"/>
<sequence>MSGQRYTPEFKDEAVKLVLERGYSAADVSNRLGVSQHSIYKWIKAAQPLSRPKDENELLEAKKEILRLKGLLKQTEEERDILKKAAKILCKPARVKYQFILAHSKMFKIMTMCRVLQLARAGYYAWLHEPESQSAIEDRRLLKLIRTSYDASYGIYGYRRITLDLKELGECCGPNRVLKIMKNNGIKAIRGYKKNRSYGYGRPPIIMPNHLNREFKVSAPDKSWVTDITYIRTWQGWLYLAVVIDLYSRKVIGWSMKPTLAKDIVLDALLMAVWRRRPEGNVIIHSDQGSQYSSGDWQKFCQKHNLIPSMSRRGNCWDNAVAESFFSSLKKEKIKKRIYKTREMARADVFDYIELFYNRIRRHTHLRGVSPEAFEAASK</sequence>
<dbReference type="InterPro" id="IPR025948">
    <property type="entry name" value="HTH-like_dom"/>
</dbReference>
<dbReference type="InterPro" id="IPR009057">
    <property type="entry name" value="Homeodomain-like_sf"/>
</dbReference>
<evidence type="ECO:0000313" key="4">
    <source>
        <dbReference type="EMBL" id="MDI9093672.1"/>
    </source>
</evidence>
<evidence type="ECO:0000256" key="1">
    <source>
        <dbReference type="ARBA" id="ARBA00009964"/>
    </source>
</evidence>
<evidence type="ECO:0000256" key="2">
    <source>
        <dbReference type="SAM" id="Coils"/>
    </source>
</evidence>
<dbReference type="Proteomes" id="UP001159001">
    <property type="component" value="Unassembled WGS sequence"/>
</dbReference>
<comment type="similarity">
    <text evidence="1">Belongs to the transposase 8 family.</text>
</comment>
<dbReference type="GO" id="GO:0004803">
    <property type="term" value="F:transposase activity"/>
    <property type="evidence" value="ECO:0007669"/>
    <property type="project" value="InterPro"/>
</dbReference>
<keyword evidence="2" id="KW-0175">Coiled coil</keyword>
<dbReference type="PANTHER" id="PTHR46889:SF4">
    <property type="entry name" value="TRANSPOSASE INSO FOR INSERTION SEQUENCE ELEMENT IS911B-RELATED"/>
    <property type="match status" value="1"/>
</dbReference>
<dbReference type="Pfam" id="PF13276">
    <property type="entry name" value="HTH_21"/>
    <property type="match status" value="1"/>
</dbReference>
<dbReference type="NCBIfam" id="NF033516">
    <property type="entry name" value="transpos_IS3"/>
    <property type="match status" value="1"/>
</dbReference>
<reference evidence="4" key="1">
    <citation type="submission" date="2022-10" db="EMBL/GenBank/DDBJ databases">
        <title>Bacterial isolates recovered from the One Health project in Brazil.</title>
        <authorList>
            <person name="Valiatti T.B."/>
            <person name="Santos F."/>
            <person name="Cayo R."/>
            <person name="Gales A.C."/>
        </authorList>
    </citation>
    <scope>NUCLEOTIDE SEQUENCE</scope>
    <source>
        <strain evidence="4">PVR188</strain>
    </source>
</reference>
<dbReference type="Pfam" id="PF01527">
    <property type="entry name" value="HTH_Tnp_1"/>
    <property type="match status" value="1"/>
</dbReference>
<name>A0AAW6UI49_PRORE</name>
<organism evidence="4 5">
    <name type="scientific">Providencia rettgeri</name>
    <dbReference type="NCBI Taxonomy" id="587"/>
    <lineage>
        <taxon>Bacteria</taxon>
        <taxon>Pseudomonadati</taxon>
        <taxon>Pseudomonadota</taxon>
        <taxon>Gammaproteobacteria</taxon>
        <taxon>Enterobacterales</taxon>
        <taxon>Morganellaceae</taxon>
        <taxon>Providencia</taxon>
    </lineage>
</organism>
<dbReference type="InterPro" id="IPR048020">
    <property type="entry name" value="Transpos_IS3"/>
</dbReference>
<feature type="coiled-coil region" evidence="2">
    <location>
        <begin position="58"/>
        <end position="85"/>
    </location>
</feature>
<dbReference type="Pfam" id="PF00665">
    <property type="entry name" value="rve"/>
    <property type="match status" value="1"/>
</dbReference>
<dbReference type="Gene3D" id="3.30.420.10">
    <property type="entry name" value="Ribonuclease H-like superfamily/Ribonuclease H"/>
    <property type="match status" value="1"/>
</dbReference>
<dbReference type="InterPro" id="IPR012337">
    <property type="entry name" value="RNaseH-like_sf"/>
</dbReference>
<protein>
    <submittedName>
        <fullName evidence="4">IS3 family transposase</fullName>
    </submittedName>
</protein>
<dbReference type="InterPro" id="IPR050900">
    <property type="entry name" value="Transposase_IS3/IS150/IS904"/>
</dbReference>
<dbReference type="GO" id="GO:0015074">
    <property type="term" value="P:DNA integration"/>
    <property type="evidence" value="ECO:0007669"/>
    <property type="project" value="InterPro"/>
</dbReference>
<dbReference type="RefSeq" id="WP_102939350.1">
    <property type="nucleotide sequence ID" value="NZ_JAOWIN010000010.1"/>
</dbReference>
<dbReference type="SUPFAM" id="SSF53098">
    <property type="entry name" value="Ribonuclease H-like"/>
    <property type="match status" value="1"/>
</dbReference>
<dbReference type="Gene3D" id="1.10.10.60">
    <property type="entry name" value="Homeodomain-like"/>
    <property type="match status" value="1"/>
</dbReference>
<dbReference type="EMBL" id="JAOWIN010000010">
    <property type="protein sequence ID" value="MDI9093672.1"/>
    <property type="molecule type" value="Genomic_DNA"/>
</dbReference>
<comment type="caution">
    <text evidence="4">The sequence shown here is derived from an EMBL/GenBank/DDBJ whole genome shotgun (WGS) entry which is preliminary data.</text>
</comment>
<proteinExistence type="inferred from homology"/>
<dbReference type="PROSITE" id="PS50994">
    <property type="entry name" value="INTEGRASE"/>
    <property type="match status" value="1"/>
</dbReference>
<evidence type="ECO:0000313" key="5">
    <source>
        <dbReference type="Proteomes" id="UP001159001"/>
    </source>
</evidence>
<dbReference type="InterPro" id="IPR002514">
    <property type="entry name" value="Transposase_8"/>
</dbReference>